<sequence>MSLENEEKTEVKVTGAFCVTQLFPETLKELLHRNLEELSLQIQSFLNNATFSSYIHPSIPPLLSLDLSLSFFPLTSCSPPPLPGPADRPRPPPFSPPLHGPAGKPEPPGAHPG</sequence>
<dbReference type="EMBL" id="CADEAL010000606">
    <property type="protein sequence ID" value="CAB1422732.1"/>
    <property type="molecule type" value="Genomic_DNA"/>
</dbReference>
<comment type="caution">
    <text evidence="2">The sequence shown here is derived from an EMBL/GenBank/DDBJ whole genome shotgun (WGS) entry which is preliminary data.</text>
</comment>
<dbReference type="Proteomes" id="UP001153269">
    <property type="component" value="Unassembled WGS sequence"/>
</dbReference>
<dbReference type="AlphaFoldDB" id="A0A9N7YDV2"/>
<accession>A0A9N7YDV2</accession>
<evidence type="ECO:0000313" key="2">
    <source>
        <dbReference type="EMBL" id="CAB1422732.1"/>
    </source>
</evidence>
<protein>
    <submittedName>
        <fullName evidence="2">Uncharacterized protein</fullName>
    </submittedName>
</protein>
<name>A0A9N7YDV2_PLEPL</name>
<feature type="region of interest" description="Disordered" evidence="1">
    <location>
        <begin position="78"/>
        <end position="113"/>
    </location>
</feature>
<keyword evidence="3" id="KW-1185">Reference proteome</keyword>
<evidence type="ECO:0000256" key="1">
    <source>
        <dbReference type="SAM" id="MobiDB-lite"/>
    </source>
</evidence>
<evidence type="ECO:0000313" key="3">
    <source>
        <dbReference type="Proteomes" id="UP001153269"/>
    </source>
</evidence>
<organism evidence="2 3">
    <name type="scientific">Pleuronectes platessa</name>
    <name type="common">European plaice</name>
    <dbReference type="NCBI Taxonomy" id="8262"/>
    <lineage>
        <taxon>Eukaryota</taxon>
        <taxon>Metazoa</taxon>
        <taxon>Chordata</taxon>
        <taxon>Craniata</taxon>
        <taxon>Vertebrata</taxon>
        <taxon>Euteleostomi</taxon>
        <taxon>Actinopterygii</taxon>
        <taxon>Neopterygii</taxon>
        <taxon>Teleostei</taxon>
        <taxon>Neoteleostei</taxon>
        <taxon>Acanthomorphata</taxon>
        <taxon>Carangaria</taxon>
        <taxon>Pleuronectiformes</taxon>
        <taxon>Pleuronectoidei</taxon>
        <taxon>Pleuronectidae</taxon>
        <taxon>Pleuronectes</taxon>
    </lineage>
</organism>
<proteinExistence type="predicted"/>
<reference evidence="2" key="1">
    <citation type="submission" date="2020-03" db="EMBL/GenBank/DDBJ databases">
        <authorList>
            <person name="Weist P."/>
        </authorList>
    </citation>
    <scope>NUCLEOTIDE SEQUENCE</scope>
</reference>
<gene>
    <name evidence="2" type="ORF">PLEPLA_LOCUS10650</name>
</gene>